<dbReference type="EMBL" id="ADNY01000013">
    <property type="protein sequence ID" value="EFG55933.1"/>
    <property type="molecule type" value="Genomic_DNA"/>
</dbReference>
<dbReference type="eggNOG" id="COG2065">
    <property type="taxonomic scope" value="Bacteria"/>
</dbReference>
<dbReference type="PATRIC" id="fig|585524.9.peg.992"/>
<dbReference type="InterPro" id="IPR000836">
    <property type="entry name" value="PRTase_dom"/>
</dbReference>
<dbReference type="Proteomes" id="UP000004069">
    <property type="component" value="Unassembled WGS sequence"/>
</dbReference>
<dbReference type="GO" id="GO:0004845">
    <property type="term" value="F:uracil phosphoribosyltransferase activity"/>
    <property type="evidence" value="ECO:0007669"/>
    <property type="project" value="UniProtKB-UniRule"/>
</dbReference>
<name>D4YSB8_9LACO</name>
<evidence type="ECO:0000256" key="5">
    <source>
        <dbReference type="HAMAP-Rule" id="MF_01219"/>
    </source>
</evidence>
<keyword evidence="5 7" id="KW-0808">Transferase</keyword>
<gene>
    <name evidence="7" type="primary">pyrR2</name>
    <name evidence="5" type="synonym">pyrR</name>
    <name evidence="7" type="ORF">HMPREF0493_0396</name>
</gene>
<keyword evidence="5" id="KW-0694">RNA-binding</keyword>
<organism evidence="7 8">
    <name type="scientific">Lactobacillus amylolyticus DSM 11664</name>
    <dbReference type="NCBI Taxonomy" id="585524"/>
    <lineage>
        <taxon>Bacteria</taxon>
        <taxon>Bacillati</taxon>
        <taxon>Bacillota</taxon>
        <taxon>Bacilli</taxon>
        <taxon>Lactobacillales</taxon>
        <taxon>Lactobacillaceae</taxon>
        <taxon>Lactobacillus</taxon>
    </lineage>
</organism>
<dbReference type="InterPro" id="IPR023050">
    <property type="entry name" value="PyrR"/>
</dbReference>
<comment type="subunit">
    <text evidence="5">Homodimer and homohexamer; in equilibrium.</text>
</comment>
<comment type="catalytic activity">
    <reaction evidence="5">
        <text>UMP + diphosphate = 5-phospho-alpha-D-ribose 1-diphosphate + uracil</text>
        <dbReference type="Rhea" id="RHEA:13017"/>
        <dbReference type="ChEBI" id="CHEBI:17568"/>
        <dbReference type="ChEBI" id="CHEBI:33019"/>
        <dbReference type="ChEBI" id="CHEBI:57865"/>
        <dbReference type="ChEBI" id="CHEBI:58017"/>
        <dbReference type="EC" id="2.4.2.9"/>
    </reaction>
</comment>
<dbReference type="SUPFAM" id="SSF53271">
    <property type="entry name" value="PRTase-like"/>
    <property type="match status" value="1"/>
</dbReference>
<dbReference type="PANTHER" id="PTHR11608">
    <property type="entry name" value="BIFUNCTIONAL PROTEIN PYRR"/>
    <property type="match status" value="1"/>
</dbReference>
<sequence>MGIFREENMTKKIWDELAIKRALTRITYEIIERNKGTEDLVLVGIKTRGIYLAQRIHDRIQKLEGVDVPVGQLDITLYRDDRHDASLKQDPVVNSDQVGVQINDKHVVLIDDVIYTGRTIRAAMDALMAKGRPSSIAVAVLVDRGHRELPIRADFVGKNIPTSEDEQVAVHVKEIDQNDEVVLKALPK</sequence>
<comment type="caution">
    <text evidence="7">The sequence shown here is derived from an EMBL/GenBank/DDBJ whole genome shotgun (WGS) entry which is preliminary data.</text>
</comment>
<dbReference type="CDD" id="cd06223">
    <property type="entry name" value="PRTases_typeI"/>
    <property type="match status" value="1"/>
</dbReference>
<protein>
    <recommendedName>
        <fullName evidence="5">Bifunctional protein PyrR</fullName>
    </recommendedName>
    <domain>
        <recommendedName>
            <fullName evidence="5">Pyrimidine operon regulatory protein</fullName>
        </recommendedName>
    </domain>
    <domain>
        <recommendedName>
            <fullName evidence="5">Uracil phosphoribosyltransferase</fullName>
            <shortName evidence="5">UPRTase</shortName>
            <ecNumber evidence="5">2.4.2.9</ecNumber>
        </recommendedName>
    </domain>
</protein>
<evidence type="ECO:0000256" key="2">
    <source>
        <dbReference type="ARBA" id="ARBA00022472"/>
    </source>
</evidence>
<dbReference type="NCBIfam" id="NF003549">
    <property type="entry name" value="PRK05205.1-5"/>
    <property type="match status" value="1"/>
</dbReference>
<comment type="function">
    <text evidence="5">Regulates transcriptional attenuation of the pyrimidine nucleotide (pyr) operon by binding in a uridine-dependent manner to specific sites on pyr mRNA. This disrupts an antiterminator hairpin in the RNA and favors formation of a downstream transcription terminator, leading to a reduced expression of downstream genes.</text>
</comment>
<comment type="function">
    <text evidence="5">Also displays a weak uracil phosphoribosyltransferase activity which is not physiologically significant.</text>
</comment>
<feature type="short sequence motif" description="PRPP-binding" evidence="5">
    <location>
        <begin position="107"/>
        <end position="119"/>
    </location>
</feature>
<keyword evidence="3 5" id="KW-0805">Transcription regulation</keyword>
<dbReference type="InterPro" id="IPR029057">
    <property type="entry name" value="PRTase-like"/>
</dbReference>
<dbReference type="Pfam" id="PF00156">
    <property type="entry name" value="Pribosyltran"/>
    <property type="match status" value="1"/>
</dbReference>
<proteinExistence type="inferred from homology"/>
<dbReference type="STRING" id="83683.B1745_02520"/>
<keyword evidence="8" id="KW-1185">Reference proteome</keyword>
<keyword evidence="5 7" id="KW-0328">Glycosyltransferase</keyword>
<dbReference type="AlphaFoldDB" id="D4YSB8"/>
<dbReference type="PANTHER" id="PTHR11608:SF0">
    <property type="entry name" value="BIFUNCTIONAL PROTEIN PYRR"/>
    <property type="match status" value="1"/>
</dbReference>
<keyword evidence="4 5" id="KW-0804">Transcription</keyword>
<evidence type="ECO:0000256" key="1">
    <source>
        <dbReference type="ARBA" id="ARBA00005565"/>
    </source>
</evidence>
<evidence type="ECO:0000313" key="7">
    <source>
        <dbReference type="EMBL" id="EFG55933.1"/>
    </source>
</evidence>
<evidence type="ECO:0000256" key="3">
    <source>
        <dbReference type="ARBA" id="ARBA00023015"/>
    </source>
</evidence>
<dbReference type="GO" id="GO:0003723">
    <property type="term" value="F:RNA binding"/>
    <property type="evidence" value="ECO:0007669"/>
    <property type="project" value="UniProtKB-UniRule"/>
</dbReference>
<accession>D4YSB8</accession>
<dbReference type="FunFam" id="3.40.50.2020:FF:000020">
    <property type="entry name" value="Bifunctional protein PyrR"/>
    <property type="match status" value="1"/>
</dbReference>
<reference evidence="7 8" key="1">
    <citation type="submission" date="2010-04" db="EMBL/GenBank/DDBJ databases">
        <authorList>
            <person name="Muzny D."/>
            <person name="Qin X."/>
            <person name="Deng J."/>
            <person name="Jiang H."/>
            <person name="Liu Y."/>
            <person name="Qu J."/>
            <person name="Song X.-Z."/>
            <person name="Zhang L."/>
            <person name="Thornton R."/>
            <person name="Coyle M."/>
            <person name="Francisco L."/>
            <person name="Jackson L."/>
            <person name="Javaid M."/>
            <person name="Korchina V."/>
            <person name="Kovar C."/>
            <person name="Mata R."/>
            <person name="Mathew T."/>
            <person name="Ngo R."/>
            <person name="Nguyen L."/>
            <person name="Nguyen N."/>
            <person name="Okwuonu G."/>
            <person name="Ongeri F."/>
            <person name="Pham C."/>
            <person name="Simmons D."/>
            <person name="Wilczek-Boney K."/>
            <person name="Hale W."/>
            <person name="Jakkamsetti A."/>
            <person name="Pham P."/>
            <person name="Ruth R."/>
            <person name="San Lucas F."/>
            <person name="Warren J."/>
            <person name="Zhang J."/>
            <person name="Zhao Z."/>
            <person name="Zhou C."/>
            <person name="Zhu D."/>
            <person name="Lee S."/>
            <person name="Bess C."/>
            <person name="Blankenburg K."/>
            <person name="Forbes L."/>
            <person name="Fu Q."/>
            <person name="Gubbala S."/>
            <person name="Hirani K."/>
            <person name="Jayaseelan J.C."/>
            <person name="Lara F."/>
            <person name="Munidasa M."/>
            <person name="Palculict T."/>
            <person name="Patil S."/>
            <person name="Pu L.-L."/>
            <person name="Saada N."/>
            <person name="Tang L."/>
            <person name="Weissenberger G."/>
            <person name="Zhu Y."/>
            <person name="Hemphill L."/>
            <person name="Shang Y."/>
            <person name="Youmans B."/>
            <person name="Ayvaz T."/>
            <person name="Ross M."/>
            <person name="Santibanez J."/>
            <person name="Aqrawi P."/>
            <person name="Gross S."/>
            <person name="Joshi V."/>
            <person name="Fowler G."/>
            <person name="Nazareth L."/>
            <person name="Reid J."/>
            <person name="Worley K."/>
            <person name="Petrosino J."/>
            <person name="Highlander S."/>
            <person name="Gibbs R."/>
        </authorList>
    </citation>
    <scope>NUCLEOTIDE SEQUENCE [LARGE SCALE GENOMIC DNA]</scope>
    <source>
        <strain evidence="7 8">DSM 11664</strain>
    </source>
</reference>
<comment type="similarity">
    <text evidence="1 5">Belongs to the purine/pyrimidine phosphoribosyltransferase family. PyrR subfamily.</text>
</comment>
<dbReference type="Gene3D" id="3.40.50.2020">
    <property type="match status" value="1"/>
</dbReference>
<dbReference type="NCBIfam" id="NF003548">
    <property type="entry name" value="PRK05205.1-4"/>
    <property type="match status" value="1"/>
</dbReference>
<feature type="domain" description="Phosphoribosyltransferase" evidence="6">
    <location>
        <begin position="12"/>
        <end position="161"/>
    </location>
</feature>
<evidence type="ECO:0000256" key="4">
    <source>
        <dbReference type="ARBA" id="ARBA00023163"/>
    </source>
</evidence>
<dbReference type="InterPro" id="IPR050137">
    <property type="entry name" value="PyrR_bifunctional"/>
</dbReference>
<keyword evidence="2 5" id="KW-0806">Transcription termination</keyword>
<dbReference type="GO" id="GO:0006353">
    <property type="term" value="P:DNA-templated transcription termination"/>
    <property type="evidence" value="ECO:0007669"/>
    <property type="project" value="UniProtKB-UniRule"/>
</dbReference>
<evidence type="ECO:0000259" key="6">
    <source>
        <dbReference type="Pfam" id="PF00156"/>
    </source>
</evidence>
<dbReference type="EC" id="2.4.2.9" evidence="5"/>
<evidence type="ECO:0000313" key="8">
    <source>
        <dbReference type="Proteomes" id="UP000004069"/>
    </source>
</evidence>
<dbReference type="HAMAP" id="MF_01219">
    <property type="entry name" value="PyrR"/>
    <property type="match status" value="1"/>
</dbReference>